<organism evidence="2">
    <name type="scientific">Haptolina ericina</name>
    <dbReference type="NCBI Taxonomy" id="156174"/>
    <lineage>
        <taxon>Eukaryota</taxon>
        <taxon>Haptista</taxon>
        <taxon>Haptophyta</taxon>
        <taxon>Prymnesiophyceae</taxon>
        <taxon>Prymnesiales</taxon>
        <taxon>Prymnesiaceae</taxon>
        <taxon>Haptolina</taxon>
    </lineage>
</organism>
<accession>A0A7S3BJX7</accession>
<dbReference type="AlphaFoldDB" id="A0A7S3BJX7"/>
<feature type="region of interest" description="Disordered" evidence="1">
    <location>
        <begin position="24"/>
        <end position="53"/>
    </location>
</feature>
<proteinExistence type="predicted"/>
<protein>
    <submittedName>
        <fullName evidence="2">Uncharacterized protein</fullName>
    </submittedName>
</protein>
<name>A0A7S3BJX7_9EUKA</name>
<dbReference type="EMBL" id="HBHX01056039">
    <property type="protein sequence ID" value="CAE0135784.1"/>
    <property type="molecule type" value="Transcribed_RNA"/>
</dbReference>
<evidence type="ECO:0000313" key="2">
    <source>
        <dbReference type="EMBL" id="CAE0135784.1"/>
    </source>
</evidence>
<evidence type="ECO:0000256" key="1">
    <source>
        <dbReference type="SAM" id="MobiDB-lite"/>
    </source>
</evidence>
<sequence length="189" mass="20581">MLAIAPDAAPLLRSDGGSVDLATVAGLGPAPASSETSGQVAGEESPADGRGGAIVQVGRVARVGDSSVGVPMLKTHYDLGPDASEYFTPEQLSAFRRIREIEPVYRLEKNLEERKYNLEKKGPVPKGGVTVYTEIRKPRRGVLEVPRVWVSEKATETTREATEGERQRGHLRVKGPRLLPRIKRNMNTE</sequence>
<gene>
    <name evidence="2" type="ORF">HERI1096_LOCUS30900</name>
</gene>
<reference evidence="2" key="1">
    <citation type="submission" date="2021-01" db="EMBL/GenBank/DDBJ databases">
        <authorList>
            <person name="Corre E."/>
            <person name="Pelletier E."/>
            <person name="Niang G."/>
            <person name="Scheremetjew M."/>
            <person name="Finn R."/>
            <person name="Kale V."/>
            <person name="Holt S."/>
            <person name="Cochrane G."/>
            <person name="Meng A."/>
            <person name="Brown T."/>
            <person name="Cohen L."/>
        </authorList>
    </citation>
    <scope>NUCLEOTIDE SEQUENCE</scope>
    <source>
        <strain evidence="2">CCMP281</strain>
    </source>
</reference>